<dbReference type="GO" id="GO:0004115">
    <property type="term" value="F:3',5'-cyclic-AMP phosphodiesterase activity"/>
    <property type="evidence" value="ECO:0007669"/>
    <property type="project" value="InterPro"/>
</dbReference>
<evidence type="ECO:0000259" key="1">
    <source>
        <dbReference type="SMART" id="SM00849"/>
    </source>
</evidence>
<comment type="caution">
    <text evidence="2">The sequence shown here is derived from an EMBL/GenBank/DDBJ whole genome shotgun (WGS) entry which is preliminary data.</text>
</comment>
<gene>
    <name evidence="2" type="ORF">ISN26_04380</name>
</gene>
<dbReference type="PANTHER" id="PTHR42663">
    <property type="entry name" value="HYDROLASE C777.06C-RELATED-RELATED"/>
    <property type="match status" value="1"/>
</dbReference>
<dbReference type="CDD" id="cd07735">
    <property type="entry name" value="class_II_PDE_MBL-fold"/>
    <property type="match status" value="1"/>
</dbReference>
<dbReference type="PRINTS" id="PR00388">
    <property type="entry name" value="PDIESTERASE2"/>
</dbReference>
<dbReference type="Proteomes" id="UP000604381">
    <property type="component" value="Unassembled WGS sequence"/>
</dbReference>
<proteinExistence type="predicted"/>
<protein>
    <submittedName>
        <fullName evidence="2">3',5'-cyclic-nucleotide phosphodiesterase</fullName>
    </submittedName>
</protein>
<dbReference type="AlphaFoldDB" id="A0A930XWP6"/>
<dbReference type="PANTHER" id="PTHR42663:SF6">
    <property type="entry name" value="HYDROLASE C777.06C-RELATED"/>
    <property type="match status" value="1"/>
</dbReference>
<dbReference type="GO" id="GO:0006198">
    <property type="term" value="P:cAMP catabolic process"/>
    <property type="evidence" value="ECO:0007669"/>
    <property type="project" value="InterPro"/>
</dbReference>
<reference evidence="2" key="1">
    <citation type="submission" date="2020-10" db="EMBL/GenBank/DDBJ databases">
        <title>An improved Amphimedon queenslandica hologenome assembly reveals how three proteobacterial symbionts can extend the metabolic phenotypic of their marine sponge host.</title>
        <authorList>
            <person name="Degnan B."/>
            <person name="Degnan S."/>
            <person name="Xiang X."/>
        </authorList>
    </citation>
    <scope>NUCLEOTIDE SEQUENCE</scope>
    <source>
        <strain evidence="2">AqS2</strain>
    </source>
</reference>
<accession>A0A930XWP6</accession>
<evidence type="ECO:0000313" key="2">
    <source>
        <dbReference type="EMBL" id="MBF2735307.1"/>
    </source>
</evidence>
<evidence type="ECO:0000313" key="3">
    <source>
        <dbReference type="Proteomes" id="UP000604381"/>
    </source>
</evidence>
<dbReference type="Pfam" id="PF12706">
    <property type="entry name" value="Lactamase_B_2"/>
    <property type="match status" value="1"/>
</dbReference>
<dbReference type="InterPro" id="IPR036866">
    <property type="entry name" value="RibonucZ/Hydroxyglut_hydro"/>
</dbReference>
<dbReference type="Gene3D" id="3.60.15.10">
    <property type="entry name" value="Ribonuclease Z/Hydroxyacylglutathione hydrolase-like"/>
    <property type="match status" value="1"/>
</dbReference>
<organism evidence="2 3">
    <name type="scientific">Candidatus Amphirhobacter heronislandensis</name>
    <dbReference type="NCBI Taxonomy" id="1732024"/>
    <lineage>
        <taxon>Bacteria</taxon>
        <taxon>Pseudomonadati</taxon>
        <taxon>Pseudomonadota</taxon>
        <taxon>Gammaproteobacteria</taxon>
        <taxon>Candidatus Tethybacterales</taxon>
        <taxon>Candidatus Tethybacteraceae</taxon>
        <taxon>Candidatus Amphirhobacter</taxon>
    </lineage>
</organism>
<dbReference type="InterPro" id="IPR000396">
    <property type="entry name" value="Pdiesterase2"/>
</dbReference>
<dbReference type="SUPFAM" id="SSF56281">
    <property type="entry name" value="Metallo-hydrolase/oxidoreductase"/>
    <property type="match status" value="1"/>
</dbReference>
<dbReference type="InterPro" id="IPR001279">
    <property type="entry name" value="Metallo-B-lactamas"/>
</dbReference>
<dbReference type="SMART" id="SM00849">
    <property type="entry name" value="Lactamase_B"/>
    <property type="match status" value="1"/>
</dbReference>
<sequence length="261" mass="29425">MKIKVLGCSGGVAAGHDSTCLLLGDELLVDAGTGARKLAPEEALRIKDILVSHSHLDHITSICFIADQDIEHRKEATRIHALPETASALRRYVVNEIIWPEIEKVIINGVQMVEFHVLRAFETVDIRGYRITPLPVRHALPTLGFCFHGENGSMVFISDMISASDEVWAWINAQDDLRYFITETAFPNRLEELARISKHLTPQMYADLCKDNLSPAKLKSVELYATHIKPLYNQQVLDEIKELESQGLKVKALEHDMEFDL</sequence>
<keyword evidence="3" id="KW-1185">Reference proteome</keyword>
<dbReference type="EMBL" id="JADHEI010000033">
    <property type="protein sequence ID" value="MBF2735307.1"/>
    <property type="molecule type" value="Genomic_DNA"/>
</dbReference>
<name>A0A930XWP6_9GAMM</name>
<feature type="domain" description="Metallo-beta-lactamase" evidence="1">
    <location>
        <begin position="17"/>
        <end position="189"/>
    </location>
</feature>